<dbReference type="AlphaFoldDB" id="A0A2A4T676"/>
<protein>
    <recommendedName>
        <fullName evidence="4">AP2/ERF domain-containing protein</fullName>
    </recommendedName>
</protein>
<name>A0A2A4T676_9DELT</name>
<reference evidence="3" key="1">
    <citation type="submission" date="2017-08" db="EMBL/GenBank/DDBJ databases">
        <title>A dynamic microbial community with high functional redundancy inhabits the cold, oxic subseafloor aquifer.</title>
        <authorList>
            <person name="Tully B.J."/>
            <person name="Wheat C.G."/>
            <person name="Glazer B.T."/>
            <person name="Huber J.A."/>
        </authorList>
    </citation>
    <scope>NUCLEOTIDE SEQUENCE [LARGE SCALE GENOMIC DNA]</scope>
</reference>
<comment type="caution">
    <text evidence="2">The sequence shown here is derived from an EMBL/GenBank/DDBJ whole genome shotgun (WGS) entry which is preliminary data.</text>
</comment>
<organism evidence="2 3">
    <name type="scientific">SAR324 cluster bacterium</name>
    <dbReference type="NCBI Taxonomy" id="2024889"/>
    <lineage>
        <taxon>Bacteria</taxon>
        <taxon>Deltaproteobacteria</taxon>
        <taxon>SAR324 cluster</taxon>
    </lineage>
</organism>
<evidence type="ECO:0000313" key="3">
    <source>
        <dbReference type="Proteomes" id="UP000218113"/>
    </source>
</evidence>
<evidence type="ECO:0000313" key="2">
    <source>
        <dbReference type="EMBL" id="PCI29130.1"/>
    </source>
</evidence>
<feature type="region of interest" description="Disordered" evidence="1">
    <location>
        <begin position="63"/>
        <end position="86"/>
    </location>
</feature>
<dbReference type="EMBL" id="NVSR01000019">
    <property type="protein sequence ID" value="PCI29130.1"/>
    <property type="molecule type" value="Genomic_DNA"/>
</dbReference>
<accession>A0A2A4T676</accession>
<evidence type="ECO:0008006" key="4">
    <source>
        <dbReference type="Google" id="ProtNLM"/>
    </source>
</evidence>
<gene>
    <name evidence="2" type="ORF">COB67_04760</name>
</gene>
<dbReference type="Proteomes" id="UP000218113">
    <property type="component" value="Unassembled WGS sequence"/>
</dbReference>
<evidence type="ECO:0000256" key="1">
    <source>
        <dbReference type="SAM" id="MobiDB-lite"/>
    </source>
</evidence>
<proteinExistence type="predicted"/>
<sequence length="173" mass="20480">MTISRIDQEHKHQHGWWVRYFEYGAKKPNEQKFFSDKMYRGREFAYAEAKRYDDLLKTKYNYEARRKPEGSPNPDIRRPKQKNKANKTGILGVQRTKRIRPNGSVYETYVASYPIAPGKTKLHVFSISKFGERIAFRLAIMARLIGLSTYYDDRYRLKNRFDADTKVVEAEAK</sequence>